<comment type="catalytic activity">
    <reaction evidence="2">
        <text>uridine(2604) in 23S rRNA = pseudouridine(2604) in 23S rRNA</text>
        <dbReference type="Rhea" id="RHEA:38875"/>
        <dbReference type="Rhea" id="RHEA-COMP:10093"/>
        <dbReference type="Rhea" id="RHEA-COMP:10094"/>
        <dbReference type="ChEBI" id="CHEBI:65314"/>
        <dbReference type="ChEBI" id="CHEBI:65315"/>
        <dbReference type="EC" id="5.4.99.21"/>
    </reaction>
</comment>
<organism evidence="12 13">
    <name type="scientific">Massilia terrae</name>
    <dbReference type="NCBI Taxonomy" id="1811224"/>
    <lineage>
        <taxon>Bacteria</taxon>
        <taxon>Pseudomonadati</taxon>
        <taxon>Pseudomonadota</taxon>
        <taxon>Betaproteobacteria</taxon>
        <taxon>Burkholderiales</taxon>
        <taxon>Oxalobacteraceae</taxon>
        <taxon>Telluria group</taxon>
        <taxon>Massilia</taxon>
    </lineage>
</organism>
<name>A0ABT2CRC2_9BURK</name>
<evidence type="ECO:0000256" key="2">
    <source>
        <dbReference type="ARBA" id="ARBA00036535"/>
    </source>
</evidence>
<protein>
    <recommendedName>
        <fullName evidence="4">Dual-specificity RNA pseudouridine synthase RluF</fullName>
        <ecNumber evidence="3">5.4.99.21</ecNumber>
    </recommendedName>
    <alternativeName>
        <fullName evidence="6">23S rRNA pseudouridine(2604) synthase</fullName>
    </alternativeName>
    <alternativeName>
        <fullName evidence="8">Ribosomal large subunit pseudouridine synthase F</fullName>
    </alternativeName>
    <alternativeName>
        <fullName evidence="7">rRNA pseudouridylate synthase F</fullName>
    </alternativeName>
    <alternativeName>
        <fullName evidence="9">rRNA-uridine isomerase F</fullName>
    </alternativeName>
    <alternativeName>
        <fullName evidence="5">tRNA(Tyr) pseudouridine(35) synthase</fullName>
    </alternativeName>
</protein>
<evidence type="ECO:0000256" key="1">
    <source>
        <dbReference type="ARBA" id="ARBA00036390"/>
    </source>
</evidence>
<accession>A0ABT2CRC2</accession>
<evidence type="ECO:0000256" key="10">
    <source>
        <dbReference type="PROSITE-ProRule" id="PRU00182"/>
    </source>
</evidence>
<dbReference type="Gene3D" id="3.30.2350.10">
    <property type="entry name" value="Pseudouridine synthase"/>
    <property type="match status" value="1"/>
</dbReference>
<dbReference type="InterPro" id="IPR020103">
    <property type="entry name" value="PsdUridine_synth_cat_dom_sf"/>
</dbReference>
<dbReference type="Gene3D" id="3.10.290.10">
    <property type="entry name" value="RNA-binding S4 domain"/>
    <property type="match status" value="1"/>
</dbReference>
<keyword evidence="13" id="KW-1185">Reference proteome</keyword>
<evidence type="ECO:0000256" key="6">
    <source>
        <dbReference type="ARBA" id="ARBA00041697"/>
    </source>
</evidence>
<dbReference type="InterPro" id="IPR050343">
    <property type="entry name" value="RsuA_PseudoU_synthase"/>
</dbReference>
<dbReference type="Proteomes" id="UP001204621">
    <property type="component" value="Unassembled WGS sequence"/>
</dbReference>
<dbReference type="CDD" id="cd00165">
    <property type="entry name" value="S4"/>
    <property type="match status" value="1"/>
</dbReference>
<proteinExistence type="predicted"/>
<evidence type="ECO:0000256" key="5">
    <source>
        <dbReference type="ARBA" id="ARBA00041420"/>
    </source>
</evidence>
<dbReference type="InterPro" id="IPR002942">
    <property type="entry name" value="S4_RNA-bd"/>
</dbReference>
<sequence>MNEEGVRLAKRVAAMLPCSRAEAERYIAGGWVTVDGEVAEDPATRVTEQQLVVLLAGATADEIAPVTILLHKPAGLDAAAALELVSSGTQEGRERFLKRHLNKIEPVLPLEDAASGLMVCTQDFRIVRKLVEDASRMEQEFVAQVTGAIADGGLASLNRDAVKVSWQSEGRLRIAGKGIKPGQIAKMCRSVGLELVSLKRLRVGRVSLSKLPEGRWRYLVESERF</sequence>
<evidence type="ECO:0000256" key="4">
    <source>
        <dbReference type="ARBA" id="ARBA00039989"/>
    </source>
</evidence>
<dbReference type="SUPFAM" id="SSF55120">
    <property type="entry name" value="Pseudouridine synthase"/>
    <property type="match status" value="1"/>
</dbReference>
<dbReference type="PANTHER" id="PTHR47683">
    <property type="entry name" value="PSEUDOURIDINE SYNTHASE FAMILY PROTEIN-RELATED"/>
    <property type="match status" value="1"/>
</dbReference>
<dbReference type="InterPro" id="IPR036986">
    <property type="entry name" value="S4_RNA-bd_sf"/>
</dbReference>
<reference evidence="12 13" key="1">
    <citation type="submission" date="2022-08" db="EMBL/GenBank/DDBJ databases">
        <title>Reclassification of Massilia species as members of the genera Telluria, Duganella, Pseudoduganella, Mokoshia gen. nov. and Zemynaea gen. nov. using orthogonal and non-orthogonal genome-based approaches.</title>
        <authorList>
            <person name="Bowman J.P."/>
        </authorList>
    </citation>
    <scope>NUCLEOTIDE SEQUENCE [LARGE SCALE GENOMIC DNA]</scope>
    <source>
        <strain evidence="12 13">JCM 31606</strain>
    </source>
</reference>
<dbReference type="PROSITE" id="PS50889">
    <property type="entry name" value="S4"/>
    <property type="match status" value="1"/>
</dbReference>
<comment type="catalytic activity">
    <reaction evidence="1">
        <text>uridine(35) in tRNA(Tyr) = pseudouridine(35) in tRNA(Tyr)</text>
        <dbReference type="Rhea" id="RHEA:60556"/>
        <dbReference type="Rhea" id="RHEA-COMP:15607"/>
        <dbReference type="Rhea" id="RHEA-COMP:15608"/>
        <dbReference type="ChEBI" id="CHEBI:65314"/>
        <dbReference type="ChEBI" id="CHEBI:65315"/>
    </reaction>
</comment>
<evidence type="ECO:0000313" key="12">
    <source>
        <dbReference type="EMBL" id="MCS0656520.1"/>
    </source>
</evidence>
<evidence type="ECO:0000256" key="7">
    <source>
        <dbReference type="ARBA" id="ARBA00042843"/>
    </source>
</evidence>
<dbReference type="Pfam" id="PF01479">
    <property type="entry name" value="S4"/>
    <property type="match status" value="1"/>
</dbReference>
<dbReference type="EC" id="5.4.99.21" evidence="3"/>
<feature type="domain" description="RNA-binding S4" evidence="11">
    <location>
        <begin position="6"/>
        <end position="63"/>
    </location>
</feature>
<dbReference type="PANTHER" id="PTHR47683:SF2">
    <property type="entry name" value="RNA-BINDING S4 DOMAIN-CONTAINING PROTEIN"/>
    <property type="match status" value="1"/>
</dbReference>
<comment type="caution">
    <text evidence="12">The sequence shown here is derived from an EMBL/GenBank/DDBJ whole genome shotgun (WGS) entry which is preliminary data.</text>
</comment>
<evidence type="ECO:0000259" key="11">
    <source>
        <dbReference type="SMART" id="SM00363"/>
    </source>
</evidence>
<dbReference type="SMART" id="SM00363">
    <property type="entry name" value="S4"/>
    <property type="match status" value="1"/>
</dbReference>
<evidence type="ECO:0000256" key="3">
    <source>
        <dbReference type="ARBA" id="ARBA00038922"/>
    </source>
</evidence>
<dbReference type="RefSeq" id="WP_258809713.1">
    <property type="nucleotide sequence ID" value="NZ_JANUGU010000001.1"/>
</dbReference>
<evidence type="ECO:0000256" key="9">
    <source>
        <dbReference type="ARBA" id="ARBA00043147"/>
    </source>
</evidence>
<dbReference type="SUPFAM" id="SSF55174">
    <property type="entry name" value="Alpha-L RNA-binding motif"/>
    <property type="match status" value="1"/>
</dbReference>
<evidence type="ECO:0000256" key="8">
    <source>
        <dbReference type="ARBA" id="ARBA00042890"/>
    </source>
</evidence>
<keyword evidence="10" id="KW-0694">RNA-binding</keyword>
<gene>
    <name evidence="12" type="ORF">NX778_00375</name>
</gene>
<evidence type="ECO:0000313" key="13">
    <source>
        <dbReference type="Proteomes" id="UP001204621"/>
    </source>
</evidence>
<dbReference type="EMBL" id="JANUGU010000001">
    <property type="protein sequence ID" value="MCS0656520.1"/>
    <property type="molecule type" value="Genomic_DNA"/>
</dbReference>